<proteinExistence type="predicted"/>
<name>A0A8S3XYL7_PARAO</name>
<comment type="caution">
    <text evidence="1">The sequence shown here is derived from an EMBL/GenBank/DDBJ whole genome shotgun (WGS) entry which is preliminary data.</text>
</comment>
<accession>A0A8S3XYL7</accession>
<evidence type="ECO:0000313" key="2">
    <source>
        <dbReference type="Proteomes" id="UP000691718"/>
    </source>
</evidence>
<sequence length="66" mass="7805">MLNQKDLEITALRFRVMDDQATAIFDTKIDDLRKYFEELLSRIKRSFVRLPQNNEMEIQGNTVGEV</sequence>
<dbReference type="AlphaFoldDB" id="A0A8S3XYL7"/>
<organism evidence="1 2">
    <name type="scientific">Parnassius apollo</name>
    <name type="common">Apollo butterfly</name>
    <name type="synonym">Papilio apollo</name>
    <dbReference type="NCBI Taxonomy" id="110799"/>
    <lineage>
        <taxon>Eukaryota</taxon>
        <taxon>Metazoa</taxon>
        <taxon>Ecdysozoa</taxon>
        <taxon>Arthropoda</taxon>
        <taxon>Hexapoda</taxon>
        <taxon>Insecta</taxon>
        <taxon>Pterygota</taxon>
        <taxon>Neoptera</taxon>
        <taxon>Endopterygota</taxon>
        <taxon>Lepidoptera</taxon>
        <taxon>Glossata</taxon>
        <taxon>Ditrysia</taxon>
        <taxon>Papilionoidea</taxon>
        <taxon>Papilionidae</taxon>
        <taxon>Parnassiinae</taxon>
        <taxon>Parnassini</taxon>
        <taxon>Parnassius</taxon>
        <taxon>Parnassius</taxon>
    </lineage>
</organism>
<gene>
    <name evidence="1" type="ORF">PAPOLLO_LOCUS22130</name>
</gene>
<dbReference type="Proteomes" id="UP000691718">
    <property type="component" value="Unassembled WGS sequence"/>
</dbReference>
<keyword evidence="2" id="KW-1185">Reference proteome</keyword>
<dbReference type="EMBL" id="CAJQZP010001359">
    <property type="protein sequence ID" value="CAG5041377.1"/>
    <property type="molecule type" value="Genomic_DNA"/>
</dbReference>
<protein>
    <submittedName>
        <fullName evidence="1">(apollo) hypothetical protein</fullName>
    </submittedName>
</protein>
<reference evidence="1" key="1">
    <citation type="submission" date="2021-04" db="EMBL/GenBank/DDBJ databases">
        <authorList>
            <person name="Tunstrom K."/>
        </authorList>
    </citation>
    <scope>NUCLEOTIDE SEQUENCE</scope>
</reference>
<evidence type="ECO:0000313" key="1">
    <source>
        <dbReference type="EMBL" id="CAG5041377.1"/>
    </source>
</evidence>